<evidence type="ECO:0000256" key="4">
    <source>
        <dbReference type="ARBA" id="ARBA00023239"/>
    </source>
</evidence>
<dbReference type="Pfam" id="PF01397">
    <property type="entry name" value="Terpene_synth"/>
    <property type="match status" value="1"/>
</dbReference>
<dbReference type="Proteomes" id="UP000595140">
    <property type="component" value="Unassembled WGS sequence"/>
</dbReference>
<dbReference type="InterPro" id="IPR050148">
    <property type="entry name" value="Terpene_synthase-like"/>
</dbReference>
<gene>
    <name evidence="8" type="ORF">CCAM_LOCUS34347</name>
</gene>
<evidence type="ECO:0000313" key="9">
    <source>
        <dbReference type="Proteomes" id="UP000595140"/>
    </source>
</evidence>
<dbReference type="InterPro" id="IPR005630">
    <property type="entry name" value="Terpene_synthase_metal-bd"/>
</dbReference>
<dbReference type="Pfam" id="PF03936">
    <property type="entry name" value="Terpene_synth_C"/>
    <property type="match status" value="1"/>
</dbReference>
<dbReference type="GO" id="GO:0010333">
    <property type="term" value="F:terpene synthase activity"/>
    <property type="evidence" value="ECO:0007669"/>
    <property type="project" value="InterPro"/>
</dbReference>
<feature type="compositionally biased region" description="Low complexity" evidence="5">
    <location>
        <begin position="1"/>
        <end position="17"/>
    </location>
</feature>
<dbReference type="GO" id="GO:0016114">
    <property type="term" value="P:terpenoid biosynthetic process"/>
    <property type="evidence" value="ECO:0007669"/>
    <property type="project" value="InterPro"/>
</dbReference>
<protein>
    <recommendedName>
        <fullName evidence="10">Terpene synthase N-terminal domain-containing protein</fullName>
    </recommendedName>
</protein>
<dbReference type="OrthoDB" id="1877784at2759"/>
<evidence type="ECO:0000256" key="3">
    <source>
        <dbReference type="ARBA" id="ARBA00022723"/>
    </source>
</evidence>
<dbReference type="AlphaFoldDB" id="A0A484MUI3"/>
<dbReference type="Gene3D" id="1.50.10.130">
    <property type="entry name" value="Terpene synthase, N-terminal domain"/>
    <property type="match status" value="1"/>
</dbReference>
<evidence type="ECO:0000259" key="6">
    <source>
        <dbReference type="Pfam" id="PF01397"/>
    </source>
</evidence>
<keyword evidence="3" id="KW-0479">Metal-binding</keyword>
<reference evidence="8 9" key="1">
    <citation type="submission" date="2018-04" db="EMBL/GenBank/DDBJ databases">
        <authorList>
            <person name="Vogel A."/>
        </authorList>
    </citation>
    <scope>NUCLEOTIDE SEQUENCE [LARGE SCALE GENOMIC DNA]</scope>
</reference>
<evidence type="ECO:0008006" key="10">
    <source>
        <dbReference type="Google" id="ProtNLM"/>
    </source>
</evidence>
<feature type="domain" description="Terpene synthase metal-binding" evidence="7">
    <location>
        <begin position="180"/>
        <end position="259"/>
    </location>
</feature>
<evidence type="ECO:0000256" key="5">
    <source>
        <dbReference type="SAM" id="MobiDB-lite"/>
    </source>
</evidence>
<dbReference type="Gene3D" id="1.10.600.10">
    <property type="entry name" value="Farnesyl Diphosphate Synthase"/>
    <property type="match status" value="1"/>
</dbReference>
<dbReference type="InterPro" id="IPR036965">
    <property type="entry name" value="Terpene_synth_N_sf"/>
</dbReference>
<evidence type="ECO:0000256" key="1">
    <source>
        <dbReference type="ARBA" id="ARBA00001946"/>
    </source>
</evidence>
<dbReference type="PANTHER" id="PTHR31225">
    <property type="entry name" value="OS04G0344100 PROTEIN-RELATED"/>
    <property type="match status" value="1"/>
</dbReference>
<dbReference type="GO" id="GO:0000287">
    <property type="term" value="F:magnesium ion binding"/>
    <property type="evidence" value="ECO:0007669"/>
    <property type="project" value="InterPro"/>
</dbReference>
<dbReference type="EMBL" id="OOIL02004591">
    <property type="protein sequence ID" value="VFQ92571.1"/>
    <property type="molecule type" value="Genomic_DNA"/>
</dbReference>
<keyword evidence="9" id="KW-1185">Reference proteome</keyword>
<sequence length="316" mass="36331">MAANNSINIPPLSSSTSDQTQLVREDEAITRRSANFHPSIWGNFFLSYASPQKEDGGDTQEVKEHQQLKEAVKTMFLETHHPQKLELMINNIQRLGVGYRFEKEIEATLERIYEVYDDLNAKDVMENNDLYAVSLRFRLLRQQGYFVSSKRPKHNCEEGHNGVDCKHAQRIGPPIWLVEGMPEDFITKEAFDWLTGDPLIVRASTIICRLRDDIVGHKFEQERGHVDSAVESYMKQYGKTEEETVKDQLKEKVSDAWKDISKECLKPFAVFPMPILIRVVNLARVIEMLYDDDGDKYTHSSELKAIITSVLVDPIL</sequence>
<dbReference type="InterPro" id="IPR008930">
    <property type="entry name" value="Terpenoid_cyclase/PrenylTrfase"/>
</dbReference>
<dbReference type="InterPro" id="IPR008949">
    <property type="entry name" value="Isoprenoid_synthase_dom_sf"/>
</dbReference>
<comment type="cofactor">
    <cofactor evidence="1">
        <name>Mg(2+)</name>
        <dbReference type="ChEBI" id="CHEBI:18420"/>
    </cofactor>
</comment>
<dbReference type="SUPFAM" id="SSF48576">
    <property type="entry name" value="Terpenoid synthases"/>
    <property type="match status" value="1"/>
</dbReference>
<evidence type="ECO:0000259" key="7">
    <source>
        <dbReference type="Pfam" id="PF03936"/>
    </source>
</evidence>
<proteinExistence type="predicted"/>
<dbReference type="PANTHER" id="PTHR31225:SF221">
    <property type="entry name" value="(-)-GERMACRENE D SYNTHASE"/>
    <property type="match status" value="1"/>
</dbReference>
<comment type="pathway">
    <text evidence="2">Secondary metabolite biosynthesis; terpenoid biosynthesis.</text>
</comment>
<evidence type="ECO:0000313" key="8">
    <source>
        <dbReference type="EMBL" id="VFQ92571.1"/>
    </source>
</evidence>
<keyword evidence="4" id="KW-0456">Lyase</keyword>
<dbReference type="SUPFAM" id="SSF48239">
    <property type="entry name" value="Terpenoid cyclases/Protein prenyltransferases"/>
    <property type="match status" value="1"/>
</dbReference>
<accession>A0A484MUI3</accession>
<feature type="domain" description="Terpene synthase N-terminal" evidence="6">
    <location>
        <begin position="40"/>
        <end position="150"/>
    </location>
</feature>
<feature type="region of interest" description="Disordered" evidence="5">
    <location>
        <begin position="1"/>
        <end position="23"/>
    </location>
</feature>
<organism evidence="8 9">
    <name type="scientific">Cuscuta campestris</name>
    <dbReference type="NCBI Taxonomy" id="132261"/>
    <lineage>
        <taxon>Eukaryota</taxon>
        <taxon>Viridiplantae</taxon>
        <taxon>Streptophyta</taxon>
        <taxon>Embryophyta</taxon>
        <taxon>Tracheophyta</taxon>
        <taxon>Spermatophyta</taxon>
        <taxon>Magnoliopsida</taxon>
        <taxon>eudicotyledons</taxon>
        <taxon>Gunneridae</taxon>
        <taxon>Pentapetalae</taxon>
        <taxon>asterids</taxon>
        <taxon>lamiids</taxon>
        <taxon>Solanales</taxon>
        <taxon>Convolvulaceae</taxon>
        <taxon>Cuscuteae</taxon>
        <taxon>Cuscuta</taxon>
        <taxon>Cuscuta subgen. Grammica</taxon>
        <taxon>Cuscuta sect. Cleistogrammica</taxon>
    </lineage>
</organism>
<evidence type="ECO:0000256" key="2">
    <source>
        <dbReference type="ARBA" id="ARBA00004721"/>
    </source>
</evidence>
<dbReference type="InterPro" id="IPR001906">
    <property type="entry name" value="Terpene_synth_N"/>
</dbReference>
<name>A0A484MUI3_9ASTE</name>